<protein>
    <submittedName>
        <fullName evidence="1">Uncharacterized protein</fullName>
    </submittedName>
</protein>
<dbReference type="AlphaFoldDB" id="A0A2T8HJM5"/>
<dbReference type="OrthoDB" id="1432119at2"/>
<organism evidence="1 2">
    <name type="scientific">Sphingobacterium corticibacter</name>
    <dbReference type="NCBI Taxonomy" id="2171749"/>
    <lineage>
        <taxon>Bacteria</taxon>
        <taxon>Pseudomonadati</taxon>
        <taxon>Bacteroidota</taxon>
        <taxon>Sphingobacteriia</taxon>
        <taxon>Sphingobacteriales</taxon>
        <taxon>Sphingobacteriaceae</taxon>
        <taxon>Sphingobacterium</taxon>
    </lineage>
</organism>
<dbReference type="RefSeq" id="WP_116775213.1">
    <property type="nucleotide sequence ID" value="NZ_QDKG01000002.1"/>
</dbReference>
<dbReference type="EMBL" id="QDKG01000002">
    <property type="protein sequence ID" value="PVH25641.1"/>
    <property type="molecule type" value="Genomic_DNA"/>
</dbReference>
<dbReference type="Proteomes" id="UP000245627">
    <property type="component" value="Unassembled WGS sequence"/>
</dbReference>
<accession>A0A2T8HJM5</accession>
<evidence type="ECO:0000313" key="1">
    <source>
        <dbReference type="EMBL" id="PVH25641.1"/>
    </source>
</evidence>
<reference evidence="1 2" key="1">
    <citation type="submission" date="2018-04" db="EMBL/GenBank/DDBJ databases">
        <title>Sphingobacterium cortibacter sp. nov.</title>
        <authorList>
            <person name="Li Y."/>
        </authorList>
    </citation>
    <scope>NUCLEOTIDE SEQUENCE [LARGE SCALE GENOMIC DNA]</scope>
    <source>
        <strain evidence="1 2">2c-3</strain>
    </source>
</reference>
<comment type="caution">
    <text evidence="1">The sequence shown here is derived from an EMBL/GenBank/DDBJ whole genome shotgun (WGS) entry which is preliminary data.</text>
</comment>
<gene>
    <name evidence="1" type="ORF">DC487_06770</name>
</gene>
<proteinExistence type="predicted"/>
<keyword evidence="2" id="KW-1185">Reference proteome</keyword>
<sequence length="193" mass="22603">MSVHQQPELKAAILALPDRAKDKLLIRLINKDKMLIKRLHFELLEDETDLQARVEHLRRQLQTLFVDAAKSMASNTSLNSIIAVNKLVRHANGIINEHEKVTKDKISEVEFRLLILKELIQRFSQIVEVSHLQASHKLHQYLAARIKFAYGKWLKLHEDYQFDFRDELQLIITWGSNSALSPYLRQYNIPMEI</sequence>
<name>A0A2T8HJM5_9SPHI</name>
<evidence type="ECO:0000313" key="2">
    <source>
        <dbReference type="Proteomes" id="UP000245627"/>
    </source>
</evidence>